<organism evidence="2 3">
    <name type="scientific">Hibiscus sabdariffa</name>
    <name type="common">roselle</name>
    <dbReference type="NCBI Taxonomy" id="183260"/>
    <lineage>
        <taxon>Eukaryota</taxon>
        <taxon>Viridiplantae</taxon>
        <taxon>Streptophyta</taxon>
        <taxon>Embryophyta</taxon>
        <taxon>Tracheophyta</taxon>
        <taxon>Spermatophyta</taxon>
        <taxon>Magnoliopsida</taxon>
        <taxon>eudicotyledons</taxon>
        <taxon>Gunneridae</taxon>
        <taxon>Pentapetalae</taxon>
        <taxon>rosids</taxon>
        <taxon>malvids</taxon>
        <taxon>Malvales</taxon>
        <taxon>Malvaceae</taxon>
        <taxon>Malvoideae</taxon>
        <taxon>Hibiscus</taxon>
    </lineage>
</organism>
<dbReference type="EMBL" id="JBBPBM010000005">
    <property type="protein sequence ID" value="KAK8583661.1"/>
    <property type="molecule type" value="Genomic_DNA"/>
</dbReference>
<feature type="region of interest" description="Disordered" evidence="1">
    <location>
        <begin position="16"/>
        <end position="37"/>
    </location>
</feature>
<proteinExistence type="predicted"/>
<sequence>MVLLCNLAMRENVQAQGDVPRQPEIGASSNHQPQTNATVRAATNEYTTLQVEKNTSDARVESASKWIENFDAELTDRTELLG</sequence>
<keyword evidence="3" id="KW-1185">Reference proteome</keyword>
<comment type="caution">
    <text evidence="2">The sequence shown here is derived from an EMBL/GenBank/DDBJ whole genome shotgun (WGS) entry which is preliminary data.</text>
</comment>
<feature type="compositionally biased region" description="Polar residues" evidence="1">
    <location>
        <begin position="27"/>
        <end position="37"/>
    </location>
</feature>
<dbReference type="Proteomes" id="UP001472677">
    <property type="component" value="Unassembled WGS sequence"/>
</dbReference>
<reference evidence="2 3" key="1">
    <citation type="journal article" date="2024" name="G3 (Bethesda)">
        <title>Genome assembly of Hibiscus sabdariffa L. provides insights into metabolisms of medicinal natural products.</title>
        <authorList>
            <person name="Kim T."/>
        </authorList>
    </citation>
    <scope>NUCLEOTIDE SEQUENCE [LARGE SCALE GENOMIC DNA]</scope>
    <source>
        <strain evidence="2">TK-2024</strain>
        <tissue evidence="2">Old leaves</tissue>
    </source>
</reference>
<evidence type="ECO:0000313" key="2">
    <source>
        <dbReference type="EMBL" id="KAK8583661.1"/>
    </source>
</evidence>
<gene>
    <name evidence="2" type="ORF">V6N12_067923</name>
</gene>
<evidence type="ECO:0000256" key="1">
    <source>
        <dbReference type="SAM" id="MobiDB-lite"/>
    </source>
</evidence>
<accession>A0ABR2FNH1</accession>
<evidence type="ECO:0000313" key="3">
    <source>
        <dbReference type="Proteomes" id="UP001472677"/>
    </source>
</evidence>
<protein>
    <submittedName>
        <fullName evidence="2">Uncharacterized protein</fullName>
    </submittedName>
</protein>
<name>A0ABR2FNH1_9ROSI</name>